<keyword evidence="1" id="KW-1133">Transmembrane helix</keyword>
<evidence type="ECO:0000313" key="3">
    <source>
        <dbReference type="Proteomes" id="UP001456524"/>
    </source>
</evidence>
<protein>
    <submittedName>
        <fullName evidence="2">Uncharacterized protein</fullName>
    </submittedName>
</protein>
<gene>
    <name evidence="2" type="ORF">IWX90DRAFT_66976</name>
</gene>
<reference evidence="2 3" key="1">
    <citation type="journal article" date="2022" name="G3 (Bethesda)">
        <title>Enemy or ally: a genomic approach to elucidate the lifestyle of Phyllosticta citrichinaensis.</title>
        <authorList>
            <person name="Buijs V.A."/>
            <person name="Groenewald J.Z."/>
            <person name="Haridas S."/>
            <person name="LaButti K.M."/>
            <person name="Lipzen A."/>
            <person name="Martin F.M."/>
            <person name="Barry K."/>
            <person name="Grigoriev I.V."/>
            <person name="Crous P.W."/>
            <person name="Seidl M.F."/>
        </authorList>
    </citation>
    <scope>NUCLEOTIDE SEQUENCE [LARGE SCALE GENOMIC DNA]</scope>
    <source>
        <strain evidence="2 3">CBS 129764</strain>
    </source>
</reference>
<evidence type="ECO:0000256" key="1">
    <source>
        <dbReference type="SAM" id="Phobius"/>
    </source>
</evidence>
<keyword evidence="1" id="KW-0472">Membrane</keyword>
<evidence type="ECO:0000313" key="2">
    <source>
        <dbReference type="EMBL" id="KAK8154834.1"/>
    </source>
</evidence>
<dbReference type="Proteomes" id="UP001456524">
    <property type="component" value="Unassembled WGS sequence"/>
</dbReference>
<keyword evidence="3" id="KW-1185">Reference proteome</keyword>
<keyword evidence="1" id="KW-0812">Transmembrane</keyword>
<feature type="transmembrane region" description="Helical" evidence="1">
    <location>
        <begin position="141"/>
        <end position="160"/>
    </location>
</feature>
<accession>A0ABR1XHP0</accession>
<dbReference type="EMBL" id="JBBWUH010000011">
    <property type="protein sequence ID" value="KAK8154834.1"/>
    <property type="molecule type" value="Genomic_DNA"/>
</dbReference>
<organism evidence="2 3">
    <name type="scientific">Phyllosticta citrichinensis</name>
    <dbReference type="NCBI Taxonomy" id="1130410"/>
    <lineage>
        <taxon>Eukaryota</taxon>
        <taxon>Fungi</taxon>
        <taxon>Dikarya</taxon>
        <taxon>Ascomycota</taxon>
        <taxon>Pezizomycotina</taxon>
        <taxon>Dothideomycetes</taxon>
        <taxon>Dothideomycetes incertae sedis</taxon>
        <taxon>Botryosphaeriales</taxon>
        <taxon>Phyllostictaceae</taxon>
        <taxon>Phyllosticta</taxon>
    </lineage>
</organism>
<comment type="caution">
    <text evidence="2">The sequence shown here is derived from an EMBL/GenBank/DDBJ whole genome shotgun (WGS) entry which is preliminary data.</text>
</comment>
<proteinExistence type="predicted"/>
<feature type="transmembrane region" description="Helical" evidence="1">
    <location>
        <begin position="108"/>
        <end position="129"/>
    </location>
</feature>
<name>A0ABR1XHP0_9PEZI</name>
<sequence length="240" mass="25962">MQIDKQYCLRLEHHRCKVLERHGSLRVAKGHEETCLRTAFTSNRAAVTTPRNLEVFQFWSDKHSHLPGHTSLLDQRRTPDAQAHASAVDLSLCLSACGKWPCIPTTTLAAAATILLFFIVLVVQLAALLGCRLGPRVHASTFHPFYPIVSGAAAASSSFLGSSRRRSAPTAAAGYVCMWIAGCVSFAAEDRQSIAGYFARSAHALHGLSPGLLANAVDLSSLATANFQRRSHGIRSRTSL</sequence>